<evidence type="ECO:0000313" key="3">
    <source>
        <dbReference type="Proteomes" id="UP000245288"/>
    </source>
</evidence>
<dbReference type="RefSeq" id="WP_109215227.1">
    <property type="nucleotide sequence ID" value="NZ_JAQDGV010000001.1"/>
</dbReference>
<organism evidence="2 3">
    <name type="scientific">Eubacterium ramulus</name>
    <dbReference type="NCBI Taxonomy" id="39490"/>
    <lineage>
        <taxon>Bacteria</taxon>
        <taxon>Bacillati</taxon>
        <taxon>Bacillota</taxon>
        <taxon>Clostridia</taxon>
        <taxon>Eubacteriales</taxon>
        <taxon>Eubacteriaceae</taxon>
        <taxon>Eubacterium</taxon>
    </lineage>
</organism>
<gene>
    <name evidence="2" type="ORF">LG34_05945</name>
</gene>
<protein>
    <submittedName>
        <fullName evidence="2">Uncharacterized protein</fullName>
    </submittedName>
</protein>
<comment type="caution">
    <text evidence="2">The sequence shown here is derived from an EMBL/GenBank/DDBJ whole genome shotgun (WGS) entry which is preliminary data.</text>
</comment>
<feature type="region of interest" description="Disordered" evidence="1">
    <location>
        <begin position="38"/>
        <end position="65"/>
    </location>
</feature>
<evidence type="ECO:0000256" key="1">
    <source>
        <dbReference type="SAM" id="MobiDB-lite"/>
    </source>
</evidence>
<accession>A0A2V1JX17</accession>
<feature type="compositionally biased region" description="Basic and acidic residues" evidence="1">
    <location>
        <begin position="55"/>
        <end position="65"/>
    </location>
</feature>
<dbReference type="AlphaFoldDB" id="A0A2V1JX17"/>
<sequence>MIQTQDLQLLYNTMKDIETKGESTKVMADCLRFIENKIKESQQEPVAPPVPPMSEPEHVEAEVVE</sequence>
<proteinExistence type="predicted"/>
<reference evidence="2 3" key="1">
    <citation type="submission" date="2014-09" db="EMBL/GenBank/DDBJ databases">
        <title>Butyrate-producing bacteria isolated from human gut.</title>
        <authorList>
            <person name="Zhang Q."/>
            <person name="Zhao L."/>
        </authorList>
    </citation>
    <scope>NUCLEOTIDE SEQUENCE [LARGE SCALE GENOMIC DNA]</scope>
    <source>
        <strain evidence="2 3">21</strain>
    </source>
</reference>
<keyword evidence="3" id="KW-1185">Reference proteome</keyword>
<name>A0A2V1JX17_EUBRA</name>
<dbReference type="EMBL" id="JRFU01000061">
    <property type="protein sequence ID" value="PWE87078.1"/>
    <property type="molecule type" value="Genomic_DNA"/>
</dbReference>
<dbReference type="Proteomes" id="UP000245288">
    <property type="component" value="Unassembled WGS sequence"/>
</dbReference>
<evidence type="ECO:0000313" key="2">
    <source>
        <dbReference type="EMBL" id="PWE87078.1"/>
    </source>
</evidence>